<accession>W1NSP3</accession>
<dbReference type="Proteomes" id="UP000017836">
    <property type="component" value="Unassembled WGS sequence"/>
</dbReference>
<dbReference type="eggNOG" id="ENOG502QQ1H">
    <property type="taxonomic scope" value="Eukaryota"/>
</dbReference>
<reference evidence="3" key="1">
    <citation type="journal article" date="2013" name="Science">
        <title>The Amborella genome and the evolution of flowering plants.</title>
        <authorList>
            <consortium name="Amborella Genome Project"/>
        </authorList>
    </citation>
    <scope>NUCLEOTIDE SEQUENCE [LARGE SCALE GENOMIC DNA]</scope>
</reference>
<protein>
    <recommendedName>
        <fullName evidence="1">Glutamyl-tRNA reductase N-terminal domain-containing protein</fullName>
    </recommendedName>
</protein>
<dbReference type="Gramene" id="ERM98693">
    <property type="protein sequence ID" value="ERM98693"/>
    <property type="gene ID" value="AMTR_s00109p00136110"/>
</dbReference>
<dbReference type="GO" id="GO:0008883">
    <property type="term" value="F:glutamyl-tRNA reductase activity"/>
    <property type="evidence" value="ECO:0007669"/>
    <property type="project" value="InterPro"/>
</dbReference>
<dbReference type="GO" id="GO:0033014">
    <property type="term" value="P:tetrapyrrole biosynthetic process"/>
    <property type="evidence" value="ECO:0007669"/>
    <property type="project" value="InterPro"/>
</dbReference>
<dbReference type="InterPro" id="IPR036343">
    <property type="entry name" value="GluRdtase_N_sf"/>
</dbReference>
<dbReference type="InterPro" id="IPR015895">
    <property type="entry name" value="4pyrrol_synth_GluRdtase_N"/>
</dbReference>
<name>W1NSP3_AMBTC</name>
<organism evidence="2 3">
    <name type="scientific">Amborella trichopoda</name>
    <dbReference type="NCBI Taxonomy" id="13333"/>
    <lineage>
        <taxon>Eukaryota</taxon>
        <taxon>Viridiplantae</taxon>
        <taxon>Streptophyta</taxon>
        <taxon>Embryophyta</taxon>
        <taxon>Tracheophyta</taxon>
        <taxon>Spermatophyta</taxon>
        <taxon>Magnoliopsida</taxon>
        <taxon>Amborellales</taxon>
        <taxon>Amborellaceae</taxon>
        <taxon>Amborella</taxon>
    </lineage>
</organism>
<keyword evidence="3" id="KW-1185">Reference proteome</keyword>
<dbReference type="SUPFAM" id="SSF69742">
    <property type="entry name" value="Glutamyl tRNA-reductase catalytic, N-terminal domain"/>
    <property type="match status" value="1"/>
</dbReference>
<sequence>MCKGTKTERSSIVVIGLSVHTSPVEMREKLAIKEEKWPCVVQELCNLDHIDEAAVLSTCNRVEIYFVTGSWNKGTQEVREWMAKV</sequence>
<dbReference type="HOGENOM" id="CLU_2515676_0_0_1"/>
<evidence type="ECO:0000313" key="3">
    <source>
        <dbReference type="Proteomes" id="UP000017836"/>
    </source>
</evidence>
<dbReference type="AlphaFoldDB" id="W1NSP3"/>
<dbReference type="Gene3D" id="3.30.460.30">
    <property type="entry name" value="Glutamyl-tRNA reductase, N-terminal domain"/>
    <property type="match status" value="1"/>
</dbReference>
<gene>
    <name evidence="2" type="ORF">AMTR_s00109p00136110</name>
</gene>
<dbReference type="EMBL" id="KI395307">
    <property type="protein sequence ID" value="ERM98693.1"/>
    <property type="molecule type" value="Genomic_DNA"/>
</dbReference>
<feature type="domain" description="Glutamyl-tRNA reductase N-terminal" evidence="1">
    <location>
        <begin position="15"/>
        <end position="84"/>
    </location>
</feature>
<proteinExistence type="predicted"/>
<evidence type="ECO:0000259" key="1">
    <source>
        <dbReference type="Pfam" id="PF05201"/>
    </source>
</evidence>
<dbReference type="Pfam" id="PF05201">
    <property type="entry name" value="GlutR_N"/>
    <property type="match status" value="1"/>
</dbReference>
<dbReference type="STRING" id="13333.W1NSP3"/>
<dbReference type="PANTHER" id="PTHR43120">
    <property type="entry name" value="GLUTAMYL-TRNA REDUCTASE 1, CHLOROPLASTIC"/>
    <property type="match status" value="1"/>
</dbReference>
<dbReference type="PANTHER" id="PTHR43120:SF1">
    <property type="entry name" value="GLUTAMYL-TRNA REDUCTASE 1, CHLOROPLASTIC"/>
    <property type="match status" value="1"/>
</dbReference>
<dbReference type="GO" id="GO:0050661">
    <property type="term" value="F:NADP binding"/>
    <property type="evidence" value="ECO:0007669"/>
    <property type="project" value="InterPro"/>
</dbReference>
<evidence type="ECO:0000313" key="2">
    <source>
        <dbReference type="EMBL" id="ERM98693.1"/>
    </source>
</evidence>